<dbReference type="InterPro" id="IPR049875">
    <property type="entry name" value="TypeII_GspH"/>
</dbReference>
<sequence length="193" mass="21843">MKRKHGFTLLEIMLVLVLLSVSAVAVIATLPVRHDDEIKEVAQSIFQRLQLLNEEAILSGRDYGLRIDEQARTLRFLSLEQTGWQKLDKNGIAADLQLEEGLALQYQAGGDVWQDEDRLFKPGSLFDEEMFAEQDGEHKQRPPQVFILSSGELTPFTLDIYVQNASVERGWQVQVQDNGQITLLAPGEHDEAR</sequence>
<evidence type="ECO:0000256" key="8">
    <source>
        <dbReference type="ARBA" id="ARBA00023136"/>
    </source>
</evidence>
<dbReference type="PROSITE" id="PS00409">
    <property type="entry name" value="PROKAR_NTER_METHYL"/>
    <property type="match status" value="1"/>
</dbReference>
<evidence type="ECO:0000256" key="7">
    <source>
        <dbReference type="ARBA" id="ARBA00022989"/>
    </source>
</evidence>
<dbReference type="GO" id="GO:0005886">
    <property type="term" value="C:plasma membrane"/>
    <property type="evidence" value="ECO:0007669"/>
    <property type="project" value="UniProtKB-SubCell"/>
</dbReference>
<evidence type="ECO:0000256" key="1">
    <source>
        <dbReference type="ARBA" id="ARBA00004377"/>
    </source>
</evidence>
<gene>
    <name evidence="12" type="primary">gspH</name>
    <name evidence="12" type="ORF">KNV97_19660</name>
</gene>
<dbReference type="RefSeq" id="WP_136485457.1">
    <property type="nucleotide sequence ID" value="NZ_CP076643.1"/>
</dbReference>
<dbReference type="GO" id="GO:0015627">
    <property type="term" value="C:type II protein secretion system complex"/>
    <property type="evidence" value="ECO:0007669"/>
    <property type="project" value="InterPro"/>
</dbReference>
<keyword evidence="3" id="KW-1003">Cell membrane</keyword>
<dbReference type="Pfam" id="PF12019">
    <property type="entry name" value="GspH"/>
    <property type="match status" value="1"/>
</dbReference>
<dbReference type="InterPro" id="IPR051621">
    <property type="entry name" value="T2SS_protein_J"/>
</dbReference>
<dbReference type="Gene3D" id="3.55.40.10">
    <property type="entry name" value="minor pseudopilin epsh domain"/>
    <property type="match status" value="1"/>
</dbReference>
<comment type="similarity">
    <text evidence="9">Belongs to the GSP H family.</text>
</comment>
<dbReference type="EMBL" id="CP076643">
    <property type="protein sequence ID" value="QXO17540.1"/>
    <property type="molecule type" value="Genomic_DNA"/>
</dbReference>
<evidence type="ECO:0000313" key="13">
    <source>
        <dbReference type="Proteomes" id="UP000694232"/>
    </source>
</evidence>
<evidence type="ECO:0000313" key="12">
    <source>
        <dbReference type="EMBL" id="QXO17540.1"/>
    </source>
</evidence>
<dbReference type="AlphaFoldDB" id="A0A975U9Q2"/>
<evidence type="ECO:0000256" key="5">
    <source>
        <dbReference type="ARBA" id="ARBA00022519"/>
    </source>
</evidence>
<dbReference type="Pfam" id="PF07963">
    <property type="entry name" value="N_methyl"/>
    <property type="match status" value="1"/>
</dbReference>
<evidence type="ECO:0000256" key="9">
    <source>
        <dbReference type="ARBA" id="ARBA00025772"/>
    </source>
</evidence>
<dbReference type="InterPro" id="IPR022346">
    <property type="entry name" value="T2SS_GspH"/>
</dbReference>
<evidence type="ECO:0000259" key="11">
    <source>
        <dbReference type="Pfam" id="PF12019"/>
    </source>
</evidence>
<keyword evidence="7" id="KW-1133">Transmembrane helix</keyword>
<dbReference type="PANTHER" id="PTHR39583">
    <property type="entry name" value="TYPE II SECRETION SYSTEM PROTEIN J-RELATED"/>
    <property type="match status" value="1"/>
</dbReference>
<dbReference type="InterPro" id="IPR012902">
    <property type="entry name" value="N_methyl_site"/>
</dbReference>
<dbReference type="NCBIfam" id="TIGR01708">
    <property type="entry name" value="typeII_sec_gspH"/>
    <property type="match status" value="1"/>
</dbReference>
<evidence type="ECO:0000256" key="10">
    <source>
        <dbReference type="ARBA" id="ARBA00030775"/>
    </source>
</evidence>
<dbReference type="PANTHER" id="PTHR39583:SF2">
    <property type="entry name" value="TYPE II SECRETION SYSTEM PROTEIN J"/>
    <property type="match status" value="1"/>
</dbReference>
<comment type="subcellular location">
    <subcellularLocation>
        <location evidence="1">Cell inner membrane</location>
        <topology evidence="1">Single-pass membrane protein</topology>
    </subcellularLocation>
</comment>
<dbReference type="InterPro" id="IPR045584">
    <property type="entry name" value="Pilin-like"/>
</dbReference>
<keyword evidence="8" id="KW-0472">Membrane</keyword>
<dbReference type="Proteomes" id="UP000694232">
    <property type="component" value="Chromosome 1"/>
</dbReference>
<keyword evidence="5" id="KW-0997">Cell inner membrane</keyword>
<reference evidence="12" key="1">
    <citation type="submission" date="2021-06" db="EMBL/GenBank/DDBJ databases">
        <title>Vibrio nov. sp., novel gut bacterium isolated from Yellow Sea oyster.</title>
        <authorList>
            <person name="Muhammad N."/>
            <person name="Nguyen T.H."/>
            <person name="Lee Y.-J."/>
            <person name="Ko J."/>
            <person name="Kim S.-G."/>
        </authorList>
    </citation>
    <scope>NUCLEOTIDE SEQUENCE</scope>
    <source>
        <strain evidence="12">OG9-811</strain>
    </source>
</reference>
<evidence type="ECO:0000256" key="6">
    <source>
        <dbReference type="ARBA" id="ARBA00022692"/>
    </source>
</evidence>
<accession>A0A975U9Q2</accession>
<dbReference type="NCBIfam" id="TIGR02532">
    <property type="entry name" value="IV_pilin_GFxxxE"/>
    <property type="match status" value="1"/>
</dbReference>
<keyword evidence="4" id="KW-0488">Methylation</keyword>
<dbReference type="GO" id="GO:0015628">
    <property type="term" value="P:protein secretion by the type II secretion system"/>
    <property type="evidence" value="ECO:0007669"/>
    <property type="project" value="InterPro"/>
</dbReference>
<keyword evidence="13" id="KW-1185">Reference proteome</keyword>
<evidence type="ECO:0000256" key="3">
    <source>
        <dbReference type="ARBA" id="ARBA00022475"/>
    </source>
</evidence>
<protein>
    <recommendedName>
        <fullName evidence="2">Type II secretion system protein H</fullName>
    </recommendedName>
    <alternativeName>
        <fullName evidence="10">General secretion pathway protein H</fullName>
    </alternativeName>
</protein>
<dbReference type="SUPFAM" id="SSF54523">
    <property type="entry name" value="Pili subunits"/>
    <property type="match status" value="1"/>
</dbReference>
<dbReference type="PRINTS" id="PR00885">
    <property type="entry name" value="BCTERIALGSPH"/>
</dbReference>
<evidence type="ECO:0000256" key="2">
    <source>
        <dbReference type="ARBA" id="ARBA00021549"/>
    </source>
</evidence>
<dbReference type="KEGG" id="vos:KNV97_19660"/>
<keyword evidence="6" id="KW-0812">Transmembrane</keyword>
<dbReference type="InterPro" id="IPR002416">
    <property type="entry name" value="T2SS_protein-GspH"/>
</dbReference>
<name>A0A975U9Q2_9VIBR</name>
<feature type="domain" description="General secretion pathway GspH" evidence="11">
    <location>
        <begin position="42"/>
        <end position="179"/>
    </location>
</feature>
<proteinExistence type="inferred from homology"/>
<organism evidence="12 13">
    <name type="scientific">Vibrio ostreae</name>
    <dbReference type="NCBI Taxonomy" id="2841925"/>
    <lineage>
        <taxon>Bacteria</taxon>
        <taxon>Pseudomonadati</taxon>
        <taxon>Pseudomonadota</taxon>
        <taxon>Gammaproteobacteria</taxon>
        <taxon>Vibrionales</taxon>
        <taxon>Vibrionaceae</taxon>
        <taxon>Vibrio</taxon>
    </lineage>
</organism>
<evidence type="ECO:0000256" key="4">
    <source>
        <dbReference type="ARBA" id="ARBA00022481"/>
    </source>
</evidence>